<feature type="binding site" evidence="6">
    <location>
        <begin position="32"/>
        <end position="39"/>
    </location>
    <ligand>
        <name>ATP</name>
        <dbReference type="ChEBI" id="CHEBI:30616"/>
    </ligand>
</feature>
<sequence length="1193" mass="127671">MHLKSLTLKGFKSFASATTLRLEPGITCVVGPNGSGKSNVVDAISWVLGEQGAKALRGGKMEDVIFAGTSGRAPLGRAEVTLTIDNSDGALPIEYSEVSITRRMFRDGAGEYEINGSSCRLLDIQELLSDSGIGREMHVIVGQGQLDSVLQSKPEDRRAYIEEAAGVLKHRKRKEKALRKLDAMQANLTRLTDLTAELRRQLKPLGRQAEIARRAQSVQADLRDSRLRLAADDLVTLRDSLAREEADESAARARRAEVEEQLSVARVEQERLETALAADAPRLAAAQDTWYRLSALAERLAGTVRLAQERGRHLAGSAEERTPGRDPDQLEAEAEAVAEQEDELVGAVVSARATLAELLEERTAHERTLAAAERAHLAAVRALADRRAGLATLAGRAEAMRSTAAATADEIERLSDALAEAEDRATAARAELEAAGDAVDSGDVPAELEERWATAVEGLEAARARVADLVAQEREAEKQRAHWGARVDALSVGLARKDGSASLLGEDGVLGAVPGLLTVQPWARTAVAAVLGELADAVAVVDAGAAVGALRLLRARDAGRAALVVGSPDLQESHVHATTLQESGFPATARWVAEGVAADGPVASAVRRLLSGVVAVDSLDDAAALVAADPALTAVTAEGDVLGAARASGGSGTATSALDVQAAVTEAAQARDGVEEELTRLRPALEGARSEEAARQAEVEAARRAQNAAEQRRAAASAQLGRMEQAVRSAAAEAQRLRERRDAVESRRSDALLALEAAEQQLAVAEDEPVDDEPDTEVRDAAADAVETARSSEVDARLALRTAEERARAISGRAESLRRQASSERMARERAAAAREARERGAAVAALVVEAGEVACARIAQSLAVAATERDDAAAARDARERELGEVRLTAQRLTGLMEKLTDAVHRDEVLRAQSRLRLEQVTEKVLADHGLGVEDLVAEYGPDAPVPASLAEAAEYEAARERGEDVTAPPAMPYDRATQERRAARAEKDLALLGRVNPLALEEFAALEERYRFLSTQLEDLKNTRRDLLTVVREVDDKILEVFAQAYEDVAREFTVVFETLFPGGEGRLVLTDPEDMLTTGVEVEARPPGKKVKRLSLLSGGERSLTAMALLVAIFRARPSPFYILDEIEAALDDVNLRRLISLMEELRATSQLIVITHQKPTMEVADALYGVAMRGDGITTVISQRLRPAS</sequence>
<reference evidence="8 9" key="1">
    <citation type="submission" date="2020-11" db="EMBL/GenBank/DDBJ databases">
        <title>Pseudonocardia abyssalis sp. nov. and Pseudonocardia oceani sp. nov., description and phylogenomic analysis of two novel actinomycetes isolated from the deep Southern Ocean.</title>
        <authorList>
            <person name="Parra J."/>
        </authorList>
    </citation>
    <scope>NUCLEOTIDE SEQUENCE [LARGE SCALE GENOMIC DNA]</scope>
    <source>
        <strain evidence="9">KRD185</strain>
    </source>
</reference>
<feature type="coiled-coil region" evidence="6">
    <location>
        <begin position="404"/>
        <end position="479"/>
    </location>
</feature>
<evidence type="ECO:0000256" key="1">
    <source>
        <dbReference type="ARBA" id="ARBA00022490"/>
    </source>
</evidence>
<dbReference type="Proteomes" id="UP000694300">
    <property type="component" value="Unassembled WGS sequence"/>
</dbReference>
<feature type="coiled-coil region" evidence="6">
    <location>
        <begin position="699"/>
        <end position="768"/>
    </location>
</feature>
<dbReference type="EMBL" id="JADQDF010000001">
    <property type="protein sequence ID" value="MBW0130391.1"/>
    <property type="molecule type" value="Genomic_DNA"/>
</dbReference>
<evidence type="ECO:0000256" key="5">
    <source>
        <dbReference type="ARBA" id="ARBA00023125"/>
    </source>
</evidence>
<comment type="caution">
    <text evidence="8">The sequence shown here is derived from an EMBL/GenBank/DDBJ whole genome shotgun (WGS) entry which is preliminary data.</text>
</comment>
<evidence type="ECO:0000256" key="4">
    <source>
        <dbReference type="ARBA" id="ARBA00023054"/>
    </source>
</evidence>
<dbReference type="InterPro" id="IPR003395">
    <property type="entry name" value="RecF/RecN/SMC_N"/>
</dbReference>
<gene>
    <name evidence="6 8" type="primary">smc</name>
    <name evidence="8" type="ORF">I4I82_22310</name>
</gene>
<comment type="similarity">
    <text evidence="6">Belongs to the SMC family.</text>
</comment>
<protein>
    <recommendedName>
        <fullName evidence="6">Chromosome partition protein Smc</fullName>
    </recommendedName>
</protein>
<evidence type="ECO:0000313" key="8">
    <source>
        <dbReference type="EMBL" id="MBW0130391.1"/>
    </source>
</evidence>
<keyword evidence="3 6" id="KW-0067">ATP-binding</keyword>
<comment type="function">
    <text evidence="6">Required for chromosome condensation and partitioning.</text>
</comment>
<dbReference type="InterPro" id="IPR010935">
    <property type="entry name" value="SMC_hinge"/>
</dbReference>
<comment type="subunit">
    <text evidence="6">Homodimer.</text>
</comment>
<keyword evidence="5 6" id="KW-0238">DNA-binding</keyword>
<keyword evidence="4 6" id="KW-0175">Coiled coil</keyword>
<dbReference type="PIRSF" id="PIRSF005719">
    <property type="entry name" value="SMC"/>
    <property type="match status" value="1"/>
</dbReference>
<dbReference type="RefSeq" id="WP_218595999.1">
    <property type="nucleotide sequence ID" value="NZ_JADQDF010000001.1"/>
</dbReference>
<feature type="domain" description="SMC hinge" evidence="7">
    <location>
        <begin position="507"/>
        <end position="626"/>
    </location>
</feature>
<dbReference type="Pfam" id="PF06470">
    <property type="entry name" value="SMC_hinge"/>
    <property type="match status" value="1"/>
</dbReference>
<proteinExistence type="inferred from homology"/>
<evidence type="ECO:0000256" key="6">
    <source>
        <dbReference type="HAMAP-Rule" id="MF_01894"/>
    </source>
</evidence>
<evidence type="ECO:0000256" key="2">
    <source>
        <dbReference type="ARBA" id="ARBA00022741"/>
    </source>
</evidence>
<evidence type="ECO:0000313" key="9">
    <source>
        <dbReference type="Proteomes" id="UP000694300"/>
    </source>
</evidence>
<feature type="coiled-coil region" evidence="6">
    <location>
        <begin position="1005"/>
        <end position="1039"/>
    </location>
</feature>
<comment type="subcellular location">
    <subcellularLocation>
        <location evidence="6">Cytoplasm</location>
    </subcellularLocation>
</comment>
<dbReference type="PANTHER" id="PTHR43977">
    <property type="entry name" value="STRUCTURAL MAINTENANCE OF CHROMOSOMES PROTEIN 3"/>
    <property type="match status" value="1"/>
</dbReference>
<keyword evidence="9" id="KW-1185">Reference proteome</keyword>
<evidence type="ECO:0000256" key="3">
    <source>
        <dbReference type="ARBA" id="ARBA00022840"/>
    </source>
</evidence>
<name>A0ABS6UEP2_9PSEU</name>
<comment type="domain">
    <text evidence="6">Contains large globular domains required for ATP hydrolysis at each terminus and a third globular domain forming a flexible hinge near the middle of the molecule. These domains are separated by coiled-coil structures.</text>
</comment>
<feature type="coiled-coil region" evidence="6">
    <location>
        <begin position="241"/>
        <end position="275"/>
    </location>
</feature>
<accession>A0ABS6UEP2</accession>
<keyword evidence="1 6" id="KW-0963">Cytoplasm</keyword>
<dbReference type="NCBIfam" id="TIGR02168">
    <property type="entry name" value="SMC_prok_B"/>
    <property type="match status" value="1"/>
</dbReference>
<organism evidence="8 9">
    <name type="scientific">Pseudonocardia oceani</name>
    <dbReference type="NCBI Taxonomy" id="2792013"/>
    <lineage>
        <taxon>Bacteria</taxon>
        <taxon>Bacillati</taxon>
        <taxon>Actinomycetota</taxon>
        <taxon>Actinomycetes</taxon>
        <taxon>Pseudonocardiales</taxon>
        <taxon>Pseudonocardiaceae</taxon>
        <taxon>Pseudonocardia</taxon>
    </lineage>
</organism>
<dbReference type="SMART" id="SM00968">
    <property type="entry name" value="SMC_hinge"/>
    <property type="match status" value="1"/>
</dbReference>
<dbReference type="CDD" id="cd03278">
    <property type="entry name" value="ABC_SMC_barmotin"/>
    <property type="match status" value="2"/>
</dbReference>
<evidence type="ECO:0000259" key="7">
    <source>
        <dbReference type="SMART" id="SM00968"/>
    </source>
</evidence>
<dbReference type="InterPro" id="IPR011890">
    <property type="entry name" value="SMC_prok"/>
</dbReference>
<feature type="coiled-coil region" evidence="6">
    <location>
        <begin position="167"/>
        <end position="201"/>
    </location>
</feature>
<dbReference type="Pfam" id="PF02463">
    <property type="entry name" value="SMC_N"/>
    <property type="match status" value="1"/>
</dbReference>
<dbReference type="InterPro" id="IPR024704">
    <property type="entry name" value="SMC"/>
</dbReference>
<keyword evidence="2 6" id="KW-0547">Nucleotide-binding</keyword>
<dbReference type="HAMAP" id="MF_01894">
    <property type="entry name" value="Smc_prok"/>
    <property type="match status" value="1"/>
</dbReference>